<evidence type="ECO:0000256" key="5">
    <source>
        <dbReference type="PIRNR" id="PIRNR038471"/>
    </source>
</evidence>
<organism evidence="8 9">
    <name type="scientific">Parasporobacterium paucivorans DSM 15970</name>
    <dbReference type="NCBI Taxonomy" id="1122934"/>
    <lineage>
        <taxon>Bacteria</taxon>
        <taxon>Bacillati</taxon>
        <taxon>Bacillota</taxon>
        <taxon>Clostridia</taxon>
        <taxon>Lachnospirales</taxon>
        <taxon>Lachnospiraceae</taxon>
        <taxon>Parasporobacterium</taxon>
    </lineage>
</organism>
<name>A0A1M6A2F9_9FIRM</name>
<evidence type="ECO:0000259" key="7">
    <source>
        <dbReference type="Pfam" id="PF04085"/>
    </source>
</evidence>
<evidence type="ECO:0000256" key="4">
    <source>
        <dbReference type="ARBA" id="ARBA00032089"/>
    </source>
</evidence>
<keyword evidence="3 5" id="KW-0133">Cell shape</keyword>
<dbReference type="STRING" id="1122934.SAMN02745691_00040"/>
<proteinExistence type="inferred from homology"/>
<dbReference type="GO" id="GO:0008360">
    <property type="term" value="P:regulation of cell shape"/>
    <property type="evidence" value="ECO:0007669"/>
    <property type="project" value="UniProtKB-KW"/>
</dbReference>
<dbReference type="PROSITE" id="PS51257">
    <property type="entry name" value="PROKAR_LIPOPROTEIN"/>
    <property type="match status" value="1"/>
</dbReference>
<comment type="function">
    <text evidence="5">Involved in formation and maintenance of cell shape.</text>
</comment>
<feature type="coiled-coil region" evidence="6">
    <location>
        <begin position="75"/>
        <end position="109"/>
    </location>
</feature>
<evidence type="ECO:0000256" key="2">
    <source>
        <dbReference type="ARBA" id="ARBA00013855"/>
    </source>
</evidence>
<protein>
    <recommendedName>
        <fullName evidence="2 5">Cell shape-determining protein MreC</fullName>
    </recommendedName>
    <alternativeName>
        <fullName evidence="4 5">Cell shape protein MreC</fullName>
    </alternativeName>
</protein>
<evidence type="ECO:0000313" key="9">
    <source>
        <dbReference type="Proteomes" id="UP000184342"/>
    </source>
</evidence>
<dbReference type="GO" id="GO:0005886">
    <property type="term" value="C:plasma membrane"/>
    <property type="evidence" value="ECO:0007669"/>
    <property type="project" value="TreeGrafter"/>
</dbReference>
<dbReference type="PIRSF" id="PIRSF038471">
    <property type="entry name" value="MreC"/>
    <property type="match status" value="1"/>
</dbReference>
<dbReference type="Proteomes" id="UP000184342">
    <property type="component" value="Unassembled WGS sequence"/>
</dbReference>
<dbReference type="InterPro" id="IPR042175">
    <property type="entry name" value="Cell/Rod_MreC_2"/>
</dbReference>
<dbReference type="Pfam" id="PF04085">
    <property type="entry name" value="MreC"/>
    <property type="match status" value="1"/>
</dbReference>
<evidence type="ECO:0000256" key="6">
    <source>
        <dbReference type="SAM" id="Coils"/>
    </source>
</evidence>
<dbReference type="RefSeq" id="WP_073992350.1">
    <property type="nucleotide sequence ID" value="NZ_FQYT01000002.1"/>
</dbReference>
<keyword evidence="6" id="KW-0175">Coiled coil</keyword>
<dbReference type="Gene3D" id="2.40.10.350">
    <property type="entry name" value="Rod shape-determining protein MreC, domain 2"/>
    <property type="match status" value="1"/>
</dbReference>
<dbReference type="PANTHER" id="PTHR34138:SF1">
    <property type="entry name" value="CELL SHAPE-DETERMINING PROTEIN MREC"/>
    <property type="match status" value="1"/>
</dbReference>
<feature type="domain" description="Rod shape-determining protein MreC beta-barrel core" evidence="7">
    <location>
        <begin position="136"/>
        <end position="286"/>
    </location>
</feature>
<dbReference type="InterPro" id="IPR042177">
    <property type="entry name" value="Cell/Rod_1"/>
</dbReference>
<gene>
    <name evidence="8" type="ORF">SAMN02745691_00040</name>
</gene>
<dbReference type="InterPro" id="IPR055342">
    <property type="entry name" value="MreC_beta-barrel_core"/>
</dbReference>
<sequence>MKFKLHLKPIFNKNRKKNQLKSQYLYMIIAAACCLLIVLSSLYPSTAKPFKYIATAIVVPVQNGMNEIGQWFSEKSDSLKKLSQVVKENENLQAQVDELTLENSRLIQEQGELARLRELYSLDSGYSSYDKIAAKVIAKDSGNWFSTFIIDKGSSDGIAVDMNVIAGKGLVGIVIDVTPNSATVRSIIDDFSNVSAKFGTTSDLCIVKGSLQMMQSGIIELININKNAAVTDGDMILTSNVSDKYLPDILIGYSGGIKDDANNLTKSGYITPVVNFSSLEEVLVIKQLKETGE</sequence>
<dbReference type="OrthoDB" id="9792313at2"/>
<evidence type="ECO:0000256" key="1">
    <source>
        <dbReference type="ARBA" id="ARBA00009369"/>
    </source>
</evidence>
<evidence type="ECO:0000313" key="8">
    <source>
        <dbReference type="EMBL" id="SHI30691.1"/>
    </source>
</evidence>
<dbReference type="Gene3D" id="2.40.10.340">
    <property type="entry name" value="Rod shape-determining protein MreC, domain 1"/>
    <property type="match status" value="1"/>
</dbReference>
<dbReference type="AlphaFoldDB" id="A0A1M6A2F9"/>
<evidence type="ECO:0000256" key="3">
    <source>
        <dbReference type="ARBA" id="ARBA00022960"/>
    </source>
</evidence>
<comment type="similarity">
    <text evidence="1 5">Belongs to the MreC family.</text>
</comment>
<keyword evidence="9" id="KW-1185">Reference proteome</keyword>
<dbReference type="InterPro" id="IPR007221">
    <property type="entry name" value="MreC"/>
</dbReference>
<dbReference type="NCBIfam" id="TIGR00219">
    <property type="entry name" value="mreC"/>
    <property type="match status" value="1"/>
</dbReference>
<accession>A0A1M6A2F9</accession>
<reference evidence="8 9" key="1">
    <citation type="submission" date="2016-11" db="EMBL/GenBank/DDBJ databases">
        <authorList>
            <person name="Jaros S."/>
            <person name="Januszkiewicz K."/>
            <person name="Wedrychowicz H."/>
        </authorList>
    </citation>
    <scope>NUCLEOTIDE SEQUENCE [LARGE SCALE GENOMIC DNA]</scope>
    <source>
        <strain evidence="8 9">DSM 15970</strain>
    </source>
</reference>
<dbReference type="PANTHER" id="PTHR34138">
    <property type="entry name" value="CELL SHAPE-DETERMINING PROTEIN MREC"/>
    <property type="match status" value="1"/>
</dbReference>
<dbReference type="EMBL" id="FQYT01000002">
    <property type="protein sequence ID" value="SHI30691.1"/>
    <property type="molecule type" value="Genomic_DNA"/>
</dbReference>